<evidence type="ECO:0000256" key="2">
    <source>
        <dbReference type="ARBA" id="ARBA00004496"/>
    </source>
</evidence>
<organism evidence="12 13">
    <name type="scientific">Bowmanella dokdonensis</name>
    <dbReference type="NCBI Taxonomy" id="751969"/>
    <lineage>
        <taxon>Bacteria</taxon>
        <taxon>Pseudomonadati</taxon>
        <taxon>Pseudomonadota</taxon>
        <taxon>Gammaproteobacteria</taxon>
        <taxon>Alteromonadales</taxon>
        <taxon>Alteromonadaceae</taxon>
        <taxon>Bowmanella</taxon>
    </lineage>
</organism>
<dbReference type="PANTHER" id="PTHR47861">
    <property type="entry name" value="FKBP-TYPE PEPTIDYL-PROLYL CIS-TRANS ISOMERASE SLYD"/>
    <property type="match status" value="1"/>
</dbReference>
<keyword evidence="6" id="KW-0143">Chaperone</keyword>
<comment type="subcellular location">
    <subcellularLocation>
        <location evidence="2">Cytoplasm</location>
    </subcellularLocation>
</comment>
<sequence length="161" mass="17485">MNISPNKVVTMNYTVSTAEGVQIDASKKGKPMSFIHGHNFLIQGLEDALVGKAAGDSFEVEVEPAKAYGERHDELVQLVPKSMFEGMDVEVGMQFRATTDDGEQSVMVIDVTDNEVVVDGNHPLSGVTLNFEVEILDVRDATEQELEHGHVHGPDGCGHSH</sequence>
<keyword evidence="13" id="KW-1185">Reference proteome</keyword>
<keyword evidence="5 9" id="KW-0697">Rotamase</keyword>
<comment type="function">
    <text evidence="8">Also involved in hydrogenase metallocenter assembly, probably by participating in the nickel insertion step. This function in hydrogenase biosynthesis requires chaperone activity and the presence of the metal-binding domain, but not PPIase activity.</text>
</comment>
<dbReference type="InterPro" id="IPR046357">
    <property type="entry name" value="PPIase_dom_sf"/>
</dbReference>
<dbReference type="InterPro" id="IPR001179">
    <property type="entry name" value="PPIase_FKBP_dom"/>
</dbReference>
<dbReference type="Gene3D" id="3.10.50.40">
    <property type="match status" value="1"/>
</dbReference>
<protein>
    <recommendedName>
        <fullName evidence="10">Peptidyl-prolyl cis-trans isomerase</fullName>
        <ecNumber evidence="10">5.2.1.8</ecNumber>
    </recommendedName>
</protein>
<evidence type="ECO:0000256" key="10">
    <source>
        <dbReference type="RuleBase" id="RU003915"/>
    </source>
</evidence>
<dbReference type="PROSITE" id="PS50059">
    <property type="entry name" value="FKBP_PPIASE"/>
    <property type="match status" value="1"/>
</dbReference>
<evidence type="ECO:0000256" key="9">
    <source>
        <dbReference type="PROSITE-ProRule" id="PRU00277"/>
    </source>
</evidence>
<evidence type="ECO:0000256" key="4">
    <source>
        <dbReference type="ARBA" id="ARBA00022490"/>
    </source>
</evidence>
<comment type="catalytic activity">
    <reaction evidence="1 9 10">
        <text>[protein]-peptidylproline (omega=180) = [protein]-peptidylproline (omega=0)</text>
        <dbReference type="Rhea" id="RHEA:16237"/>
        <dbReference type="Rhea" id="RHEA-COMP:10747"/>
        <dbReference type="Rhea" id="RHEA-COMP:10748"/>
        <dbReference type="ChEBI" id="CHEBI:83833"/>
        <dbReference type="ChEBI" id="CHEBI:83834"/>
        <dbReference type="EC" id="5.2.1.8"/>
    </reaction>
</comment>
<evidence type="ECO:0000256" key="6">
    <source>
        <dbReference type="ARBA" id="ARBA00023186"/>
    </source>
</evidence>
<evidence type="ECO:0000313" key="13">
    <source>
        <dbReference type="Proteomes" id="UP000664654"/>
    </source>
</evidence>
<dbReference type="GO" id="GO:0005737">
    <property type="term" value="C:cytoplasm"/>
    <property type="evidence" value="ECO:0007669"/>
    <property type="project" value="UniProtKB-SubCell"/>
</dbReference>
<evidence type="ECO:0000256" key="7">
    <source>
        <dbReference type="ARBA" id="ARBA00023235"/>
    </source>
</evidence>
<accession>A0A939DT77</accession>
<name>A0A939DT77_9ALTE</name>
<dbReference type="GO" id="GO:0042026">
    <property type="term" value="P:protein refolding"/>
    <property type="evidence" value="ECO:0007669"/>
    <property type="project" value="UniProtKB-ARBA"/>
</dbReference>
<dbReference type="SUPFAM" id="SSF54534">
    <property type="entry name" value="FKBP-like"/>
    <property type="match status" value="1"/>
</dbReference>
<keyword evidence="4" id="KW-0963">Cytoplasm</keyword>
<comment type="similarity">
    <text evidence="3 10">Belongs to the FKBP-type PPIase family.</text>
</comment>
<keyword evidence="7 9" id="KW-0413">Isomerase</keyword>
<feature type="domain" description="PPIase FKBP-type" evidence="11">
    <location>
        <begin position="6"/>
        <end position="91"/>
    </location>
</feature>
<evidence type="ECO:0000256" key="3">
    <source>
        <dbReference type="ARBA" id="ARBA00006577"/>
    </source>
</evidence>
<dbReference type="AlphaFoldDB" id="A0A939DT77"/>
<evidence type="ECO:0000259" key="11">
    <source>
        <dbReference type="PROSITE" id="PS50059"/>
    </source>
</evidence>
<dbReference type="Pfam" id="PF00254">
    <property type="entry name" value="FKBP_C"/>
    <property type="match status" value="1"/>
</dbReference>
<reference evidence="12" key="1">
    <citation type="submission" date="2021-03" db="EMBL/GenBank/DDBJ databases">
        <title>novel species isolated from a fishpond in China.</title>
        <authorList>
            <person name="Lu H."/>
            <person name="Cai Z."/>
        </authorList>
    </citation>
    <scope>NUCLEOTIDE SEQUENCE</scope>
    <source>
        <strain evidence="12">JCM 30855</strain>
    </source>
</reference>
<dbReference type="PANTHER" id="PTHR47861:SF3">
    <property type="entry name" value="FKBP-TYPE PEPTIDYL-PROLYL CIS-TRANS ISOMERASE SLYD"/>
    <property type="match status" value="1"/>
</dbReference>
<comment type="caution">
    <text evidence="12">The sequence shown here is derived from an EMBL/GenBank/DDBJ whole genome shotgun (WGS) entry which is preliminary data.</text>
</comment>
<proteinExistence type="inferred from homology"/>
<evidence type="ECO:0000256" key="8">
    <source>
        <dbReference type="ARBA" id="ARBA00037071"/>
    </source>
</evidence>
<dbReference type="GO" id="GO:0003755">
    <property type="term" value="F:peptidyl-prolyl cis-trans isomerase activity"/>
    <property type="evidence" value="ECO:0007669"/>
    <property type="project" value="UniProtKB-UniRule"/>
</dbReference>
<evidence type="ECO:0000256" key="5">
    <source>
        <dbReference type="ARBA" id="ARBA00023110"/>
    </source>
</evidence>
<dbReference type="EMBL" id="JAFKCV010000019">
    <property type="protein sequence ID" value="MBN7827496.1"/>
    <property type="molecule type" value="Genomic_DNA"/>
</dbReference>
<dbReference type="RefSeq" id="WP_206575605.1">
    <property type="nucleotide sequence ID" value="NZ_JAFKCV010000019.1"/>
</dbReference>
<dbReference type="EC" id="5.2.1.8" evidence="10"/>
<gene>
    <name evidence="12" type="ORF">J0A66_19860</name>
</gene>
<dbReference type="Proteomes" id="UP000664654">
    <property type="component" value="Unassembled WGS sequence"/>
</dbReference>
<evidence type="ECO:0000256" key="1">
    <source>
        <dbReference type="ARBA" id="ARBA00000971"/>
    </source>
</evidence>
<evidence type="ECO:0000313" key="12">
    <source>
        <dbReference type="EMBL" id="MBN7827496.1"/>
    </source>
</evidence>